<dbReference type="Proteomes" id="UP001234297">
    <property type="component" value="Chromosome 6"/>
</dbReference>
<accession>A0ACC2KYA6</accession>
<evidence type="ECO:0000313" key="1">
    <source>
        <dbReference type="EMBL" id="KAJ8626146.1"/>
    </source>
</evidence>
<reference evidence="1 2" key="1">
    <citation type="journal article" date="2022" name="Hortic Res">
        <title>A haplotype resolved chromosomal level avocado genome allows analysis of novel avocado genes.</title>
        <authorList>
            <person name="Nath O."/>
            <person name="Fletcher S.J."/>
            <person name="Hayward A."/>
            <person name="Shaw L.M."/>
            <person name="Masouleh A.K."/>
            <person name="Furtado A."/>
            <person name="Henry R.J."/>
            <person name="Mitter N."/>
        </authorList>
    </citation>
    <scope>NUCLEOTIDE SEQUENCE [LARGE SCALE GENOMIC DNA]</scope>
    <source>
        <strain evidence="2">cv. Hass</strain>
    </source>
</reference>
<comment type="caution">
    <text evidence="1">The sequence shown here is derived from an EMBL/GenBank/DDBJ whole genome shotgun (WGS) entry which is preliminary data.</text>
</comment>
<proteinExistence type="predicted"/>
<evidence type="ECO:0000313" key="2">
    <source>
        <dbReference type="Proteomes" id="UP001234297"/>
    </source>
</evidence>
<gene>
    <name evidence="1" type="ORF">MRB53_019453</name>
</gene>
<organism evidence="1 2">
    <name type="scientific">Persea americana</name>
    <name type="common">Avocado</name>
    <dbReference type="NCBI Taxonomy" id="3435"/>
    <lineage>
        <taxon>Eukaryota</taxon>
        <taxon>Viridiplantae</taxon>
        <taxon>Streptophyta</taxon>
        <taxon>Embryophyta</taxon>
        <taxon>Tracheophyta</taxon>
        <taxon>Spermatophyta</taxon>
        <taxon>Magnoliopsida</taxon>
        <taxon>Magnoliidae</taxon>
        <taxon>Laurales</taxon>
        <taxon>Lauraceae</taxon>
        <taxon>Persea</taxon>
    </lineage>
</organism>
<sequence length="426" mass="46749">MENTEGEGEGEEAEKWSFNPNHKIILAAQHTVRSVYQTITANLDGRDQRPTISLAIGDPSAFPSFHTTPVAVDAIISAVRSANYNSYTPPVGILPARRAIAEHLSRDLPYKLSSDDIFMTVGCTQAIETVLTVLSCPGANILLPRPGYPNYKSCAAFCGVEVRDYNLNPERSWEIDLDSLKSVADKNTVAMVVINPGNPCGNVFTYEHLAEVAKTAKKLGIFVIADEVYRHLTFGTNPFVPMGTFGSLVPVLTLGSISKRWVVPGWRLGWIAVTDPRGILKKKKVLDCLESYLTISADPVTFIQGAIPQILGDTGEDFFNETIHTLKQTVDICCERIKDIDCVTCPYKPEGAMSAMVKLDLSLLEDILDDVDFCCKLAKEESVIILPGSAVGLKNWLRVTFASGPSTLEDGLERVKSFCQRHAKKH</sequence>
<keyword evidence="2" id="KW-1185">Reference proteome</keyword>
<name>A0ACC2KYA6_PERAE</name>
<dbReference type="EMBL" id="CM056814">
    <property type="protein sequence ID" value="KAJ8626146.1"/>
    <property type="molecule type" value="Genomic_DNA"/>
</dbReference>
<protein>
    <submittedName>
        <fullName evidence="1">Uncharacterized protein</fullName>
    </submittedName>
</protein>